<dbReference type="Proteomes" id="UP001178507">
    <property type="component" value="Unassembled WGS sequence"/>
</dbReference>
<evidence type="ECO:0000256" key="1">
    <source>
        <dbReference type="ARBA" id="ARBA00010199"/>
    </source>
</evidence>
<proteinExistence type="inferred from homology"/>
<dbReference type="Pfam" id="PF01554">
    <property type="entry name" value="MatE"/>
    <property type="match status" value="2"/>
</dbReference>
<keyword evidence="2" id="KW-0472">Membrane</keyword>
<name>A0AA36HSL5_9DINO</name>
<dbReference type="NCBIfam" id="TIGR00797">
    <property type="entry name" value="matE"/>
    <property type="match status" value="1"/>
</dbReference>
<feature type="transmembrane region" description="Helical" evidence="2">
    <location>
        <begin position="429"/>
        <end position="450"/>
    </location>
</feature>
<reference evidence="3" key="1">
    <citation type="submission" date="2023-08" db="EMBL/GenBank/DDBJ databases">
        <authorList>
            <person name="Chen Y."/>
            <person name="Shah S."/>
            <person name="Dougan E. K."/>
            <person name="Thang M."/>
            <person name="Chan C."/>
        </authorList>
    </citation>
    <scope>NUCLEOTIDE SEQUENCE</scope>
</reference>
<dbReference type="InterPro" id="IPR002528">
    <property type="entry name" value="MATE_fam"/>
</dbReference>
<dbReference type="GO" id="GO:0042910">
    <property type="term" value="F:xenobiotic transmembrane transporter activity"/>
    <property type="evidence" value="ECO:0007669"/>
    <property type="project" value="InterPro"/>
</dbReference>
<feature type="transmembrane region" description="Helical" evidence="2">
    <location>
        <begin position="327"/>
        <end position="349"/>
    </location>
</feature>
<dbReference type="AlphaFoldDB" id="A0AA36HSL5"/>
<evidence type="ECO:0008006" key="5">
    <source>
        <dbReference type="Google" id="ProtNLM"/>
    </source>
</evidence>
<dbReference type="EMBL" id="CAUJNA010000213">
    <property type="protein sequence ID" value="CAJ1373734.1"/>
    <property type="molecule type" value="Genomic_DNA"/>
</dbReference>
<evidence type="ECO:0000256" key="2">
    <source>
        <dbReference type="SAM" id="Phobius"/>
    </source>
</evidence>
<keyword evidence="4" id="KW-1185">Reference proteome</keyword>
<feature type="transmembrane region" description="Helical" evidence="2">
    <location>
        <begin position="403"/>
        <end position="423"/>
    </location>
</feature>
<comment type="caution">
    <text evidence="3">The sequence shown here is derived from an EMBL/GenBank/DDBJ whole genome shotgun (WGS) entry which is preliminary data.</text>
</comment>
<evidence type="ECO:0000313" key="3">
    <source>
        <dbReference type="EMBL" id="CAJ1373734.1"/>
    </source>
</evidence>
<accession>A0AA36HSL5</accession>
<gene>
    <name evidence="3" type="ORF">EVOR1521_LOCUS3473</name>
</gene>
<feature type="transmembrane region" description="Helical" evidence="2">
    <location>
        <begin position="175"/>
        <end position="197"/>
    </location>
</feature>
<feature type="transmembrane region" description="Helical" evidence="2">
    <location>
        <begin position="301"/>
        <end position="320"/>
    </location>
</feature>
<dbReference type="GO" id="GO:0015297">
    <property type="term" value="F:antiporter activity"/>
    <property type="evidence" value="ECO:0007669"/>
    <property type="project" value="InterPro"/>
</dbReference>
<feature type="transmembrane region" description="Helical" evidence="2">
    <location>
        <begin position="267"/>
        <end position="289"/>
    </location>
</feature>
<dbReference type="GO" id="GO:0016020">
    <property type="term" value="C:membrane"/>
    <property type="evidence" value="ECO:0007669"/>
    <property type="project" value="InterPro"/>
</dbReference>
<protein>
    <recommendedName>
        <fullName evidence="5">Multidrug and toxin extrusion protein</fullName>
    </recommendedName>
</protein>
<dbReference type="PANTHER" id="PTHR11206">
    <property type="entry name" value="MULTIDRUG RESISTANCE PROTEIN"/>
    <property type="match status" value="1"/>
</dbReference>
<feature type="transmembrane region" description="Helical" evidence="2">
    <location>
        <begin position="369"/>
        <end position="391"/>
    </location>
</feature>
<sequence>MSMEPMAVLRPTEEPTPLRASLRELSRIALPMMVSNTLMLLNEFTNMICLSHVGNTAEMAAVGLGNMMQNCFALSLGLGLTSALDTLVSAAHGAEHFGLCCHYLQRCRALCTLQLLWMIPLLWFTEPFLLALRQDPRVARHAASYNRVAVFGLFANFQHQSNIAFLRNKRLPGPVTWIAVCTSVLHIAWAAVFIVVLDLGNRGAGFANVSTWTLQFSLSSSIVLCRKRQLAGTACQLLGVQQEAFRCWKGYLAVAIPSTVMLCSNSWFWDLCVLVVGTLGPTALAAHVATLNLVCMLVQPPVALGLSAASVVGNCIGAGAPRKARQTAWMAVALDAALWAGLAAIFFLAREDVAALLTSKPKVRSVVALLLTIYLGAGFFDTPAYIMAAVLRGLGMQKVPAATYTVCYYFLMLPLGAYFAWRLQMGVSGVWYATLVGTALSFVIMMYALWHVDWQRRAGEAQRRLEADSKIGSRAPGL</sequence>
<organism evidence="3 4">
    <name type="scientific">Effrenium voratum</name>
    <dbReference type="NCBI Taxonomy" id="2562239"/>
    <lineage>
        <taxon>Eukaryota</taxon>
        <taxon>Sar</taxon>
        <taxon>Alveolata</taxon>
        <taxon>Dinophyceae</taxon>
        <taxon>Suessiales</taxon>
        <taxon>Symbiodiniaceae</taxon>
        <taxon>Effrenium</taxon>
    </lineage>
</organism>
<keyword evidence="2" id="KW-0812">Transmembrane</keyword>
<keyword evidence="2" id="KW-1133">Transmembrane helix</keyword>
<evidence type="ECO:0000313" key="4">
    <source>
        <dbReference type="Proteomes" id="UP001178507"/>
    </source>
</evidence>
<comment type="similarity">
    <text evidence="1">Belongs to the multi antimicrobial extrusion (MATE) (TC 2.A.66.1) family.</text>
</comment>